<comment type="subcellular location">
    <subcellularLocation>
        <location evidence="1">Membrane</location>
        <topology evidence="1">Multi-pass membrane protein</topology>
    </subcellularLocation>
</comment>
<feature type="transmembrane region" description="Helical" evidence="7">
    <location>
        <begin position="493"/>
        <end position="512"/>
    </location>
</feature>
<gene>
    <name evidence="9" type="ORF">BDW02DRAFT_506397</name>
</gene>
<feature type="transmembrane region" description="Helical" evidence="7">
    <location>
        <begin position="217"/>
        <end position="239"/>
    </location>
</feature>
<evidence type="ECO:0000256" key="4">
    <source>
        <dbReference type="ARBA" id="ARBA00022692"/>
    </source>
</evidence>
<feature type="transmembrane region" description="Helical" evidence="7">
    <location>
        <begin position="425"/>
        <end position="449"/>
    </location>
</feature>
<dbReference type="InterPro" id="IPR003663">
    <property type="entry name" value="Sugar/inositol_transpt"/>
</dbReference>
<evidence type="ECO:0000256" key="6">
    <source>
        <dbReference type="ARBA" id="ARBA00023136"/>
    </source>
</evidence>
<dbReference type="CDD" id="cd17356">
    <property type="entry name" value="MFS_HXT"/>
    <property type="match status" value="1"/>
</dbReference>
<dbReference type="SUPFAM" id="SSF103473">
    <property type="entry name" value="MFS general substrate transporter"/>
    <property type="match status" value="1"/>
</dbReference>
<name>A0A6A5K062_9PLEO</name>
<keyword evidence="6 7" id="KW-0472">Membrane</keyword>
<dbReference type="PROSITE" id="PS00217">
    <property type="entry name" value="SUGAR_TRANSPORT_2"/>
    <property type="match status" value="1"/>
</dbReference>
<comment type="similarity">
    <text evidence="2">Belongs to the major facilitator superfamily. Sugar transporter (TC 2.A.1.1) family.</text>
</comment>
<keyword evidence="10" id="KW-1185">Reference proteome</keyword>
<proteinExistence type="inferred from homology"/>
<dbReference type="GO" id="GO:0016020">
    <property type="term" value="C:membrane"/>
    <property type="evidence" value="ECO:0007669"/>
    <property type="project" value="UniProtKB-SubCell"/>
</dbReference>
<dbReference type="Gene3D" id="1.20.1250.20">
    <property type="entry name" value="MFS general substrate transporter like domains"/>
    <property type="match status" value="1"/>
</dbReference>
<dbReference type="InterPro" id="IPR005829">
    <property type="entry name" value="Sugar_transporter_CS"/>
</dbReference>
<feature type="transmembrane region" description="Helical" evidence="7">
    <location>
        <begin position="117"/>
        <end position="138"/>
    </location>
</feature>
<dbReference type="Pfam" id="PF00083">
    <property type="entry name" value="Sugar_tr"/>
    <property type="match status" value="1"/>
</dbReference>
<dbReference type="PROSITE" id="PS00216">
    <property type="entry name" value="SUGAR_TRANSPORT_1"/>
    <property type="match status" value="1"/>
</dbReference>
<dbReference type="PANTHER" id="PTHR48022:SF20">
    <property type="entry name" value="MAJOR FACILITATOR SUPERFAMILY (MFS) PROFILE DOMAIN-CONTAINING PROTEIN-RELATED"/>
    <property type="match status" value="1"/>
</dbReference>
<feature type="domain" description="Major facilitator superfamily (MFS) profile" evidence="8">
    <location>
        <begin position="40"/>
        <end position="515"/>
    </location>
</feature>
<evidence type="ECO:0000256" key="1">
    <source>
        <dbReference type="ARBA" id="ARBA00004141"/>
    </source>
</evidence>
<feature type="transmembrane region" description="Helical" evidence="7">
    <location>
        <begin position="324"/>
        <end position="346"/>
    </location>
</feature>
<evidence type="ECO:0000259" key="8">
    <source>
        <dbReference type="PROSITE" id="PS50850"/>
    </source>
</evidence>
<evidence type="ECO:0000313" key="10">
    <source>
        <dbReference type="Proteomes" id="UP000800040"/>
    </source>
</evidence>
<dbReference type="InterPro" id="IPR036259">
    <property type="entry name" value="MFS_trans_sf"/>
</dbReference>
<dbReference type="InterPro" id="IPR050360">
    <property type="entry name" value="MFS_Sugar_Transporters"/>
</dbReference>
<evidence type="ECO:0000256" key="3">
    <source>
        <dbReference type="ARBA" id="ARBA00022448"/>
    </source>
</evidence>
<feature type="transmembrane region" description="Helical" evidence="7">
    <location>
        <begin position="35"/>
        <end position="53"/>
    </location>
</feature>
<feature type="transmembrane region" description="Helical" evidence="7">
    <location>
        <begin position="390"/>
        <end position="413"/>
    </location>
</feature>
<dbReference type="EMBL" id="ML975378">
    <property type="protein sequence ID" value="KAF1830945.1"/>
    <property type="molecule type" value="Genomic_DNA"/>
</dbReference>
<evidence type="ECO:0000256" key="2">
    <source>
        <dbReference type="ARBA" id="ARBA00010992"/>
    </source>
</evidence>
<feature type="transmembrane region" description="Helical" evidence="7">
    <location>
        <begin position="361"/>
        <end position="383"/>
    </location>
</feature>
<evidence type="ECO:0000256" key="5">
    <source>
        <dbReference type="ARBA" id="ARBA00022989"/>
    </source>
</evidence>
<feature type="transmembrane region" description="Helical" evidence="7">
    <location>
        <begin position="178"/>
        <end position="197"/>
    </location>
</feature>
<dbReference type="AlphaFoldDB" id="A0A6A5K062"/>
<dbReference type="PANTHER" id="PTHR48022">
    <property type="entry name" value="PLASTIDIC GLUCOSE TRANSPORTER 4"/>
    <property type="match status" value="1"/>
</dbReference>
<sequence length="587" mass="64411">MAPVGGGAGTFEAAALARRKALAGTSGPMALIKNARVFGVACFACLGGLLYGYNQGVFSGVLVMTSFKEHMGDYIEDQEKLEWNSSKQGWLVAILELGAWFGTMYSGFLAEILSRKYAILVNVAIFIVGVVVQCTAVVGEGHNAILGGRFVTGMGVGSLSMIVPMYNAEIAPPEVRGALVGLQQLSITLGIMISFWIDYGTNYIGGTGRGQKEAAWLLPLGLQLAPAVLLGVGMIFMPFSPRWLVHHDREADARRVLARLRNLPQDHELIELEYAEIRGQSLFEKKSLQENFPHLQDMSAISIFKLQFVAIGSLFTTTGMFKRVIIATLTMFFQQWTGINAILYYAPKIFEGLGLDENSKSLLATGVVGIAMFLATIPAVLYVDKLGRKPVLISGAIGMAACHFIIAGIVASFQDNWEAHKSAGWAAVVMVWLFVVFFGYSWGPCAWIVISEIWPLSNRPYGIALGASSNWMNNFIVGQVTPDMLENLRYGTYIFFGIFTALGALFIFIFFPETKGLSLEEMDTLFGSVGTAQRERERWAEVHREVGLSDLLERAGVYHDEHQVGGDMEKEKTTVYDAQHQDNKLAL</sequence>
<protein>
    <submittedName>
        <fullName evidence="9">General substrate transporter</fullName>
    </submittedName>
</protein>
<dbReference type="PRINTS" id="PR00171">
    <property type="entry name" value="SUGRTRNSPORT"/>
</dbReference>
<dbReference type="InterPro" id="IPR020846">
    <property type="entry name" value="MFS_dom"/>
</dbReference>
<evidence type="ECO:0000313" key="9">
    <source>
        <dbReference type="EMBL" id="KAF1830945.1"/>
    </source>
</evidence>
<keyword evidence="4 7" id="KW-0812">Transmembrane</keyword>
<dbReference type="GO" id="GO:0005351">
    <property type="term" value="F:carbohydrate:proton symporter activity"/>
    <property type="evidence" value="ECO:0007669"/>
    <property type="project" value="TreeGrafter"/>
</dbReference>
<dbReference type="OrthoDB" id="8120565at2759"/>
<feature type="transmembrane region" description="Helical" evidence="7">
    <location>
        <begin position="144"/>
        <end position="166"/>
    </location>
</feature>
<accession>A0A6A5K062</accession>
<reference evidence="9" key="1">
    <citation type="submission" date="2020-01" db="EMBL/GenBank/DDBJ databases">
        <authorList>
            <consortium name="DOE Joint Genome Institute"/>
            <person name="Haridas S."/>
            <person name="Albert R."/>
            <person name="Binder M."/>
            <person name="Bloem J."/>
            <person name="Labutti K."/>
            <person name="Salamov A."/>
            <person name="Andreopoulos B."/>
            <person name="Baker S.E."/>
            <person name="Barry K."/>
            <person name="Bills G."/>
            <person name="Bluhm B.H."/>
            <person name="Cannon C."/>
            <person name="Castanera R."/>
            <person name="Culley D.E."/>
            <person name="Daum C."/>
            <person name="Ezra D."/>
            <person name="Gonzalez J.B."/>
            <person name="Henrissat B."/>
            <person name="Kuo A."/>
            <person name="Liang C."/>
            <person name="Lipzen A."/>
            <person name="Lutzoni F."/>
            <person name="Magnuson J."/>
            <person name="Mondo S."/>
            <person name="Nolan M."/>
            <person name="Ohm R."/>
            <person name="Pangilinan J."/>
            <person name="Park H.-J."/>
            <person name="Ramirez L."/>
            <person name="Alfaro M."/>
            <person name="Sun H."/>
            <person name="Tritt A."/>
            <person name="Yoshinaga Y."/>
            <person name="Zwiers L.-H."/>
            <person name="Turgeon B.G."/>
            <person name="Goodwin S.B."/>
            <person name="Spatafora J.W."/>
            <person name="Crous P.W."/>
            <person name="Grigoriev I.V."/>
        </authorList>
    </citation>
    <scope>NUCLEOTIDE SEQUENCE</scope>
    <source>
        <strain evidence="9">P77</strain>
    </source>
</reference>
<dbReference type="Proteomes" id="UP000800040">
    <property type="component" value="Unassembled WGS sequence"/>
</dbReference>
<dbReference type="PROSITE" id="PS50850">
    <property type="entry name" value="MFS"/>
    <property type="match status" value="1"/>
</dbReference>
<keyword evidence="3" id="KW-0813">Transport</keyword>
<organism evidence="9 10">
    <name type="scientific">Decorospora gaudefroyi</name>
    <dbReference type="NCBI Taxonomy" id="184978"/>
    <lineage>
        <taxon>Eukaryota</taxon>
        <taxon>Fungi</taxon>
        <taxon>Dikarya</taxon>
        <taxon>Ascomycota</taxon>
        <taxon>Pezizomycotina</taxon>
        <taxon>Dothideomycetes</taxon>
        <taxon>Pleosporomycetidae</taxon>
        <taxon>Pleosporales</taxon>
        <taxon>Pleosporineae</taxon>
        <taxon>Pleosporaceae</taxon>
        <taxon>Decorospora</taxon>
    </lineage>
</organism>
<dbReference type="InterPro" id="IPR005828">
    <property type="entry name" value="MFS_sugar_transport-like"/>
</dbReference>
<keyword evidence="5 7" id="KW-1133">Transmembrane helix</keyword>
<dbReference type="FunFam" id="1.20.1250.20:FF:000026">
    <property type="entry name" value="MFS quinate transporter QutD"/>
    <property type="match status" value="1"/>
</dbReference>
<feature type="transmembrane region" description="Helical" evidence="7">
    <location>
        <begin position="90"/>
        <end position="110"/>
    </location>
</feature>
<evidence type="ECO:0000256" key="7">
    <source>
        <dbReference type="SAM" id="Phobius"/>
    </source>
</evidence>